<dbReference type="AlphaFoldDB" id="A0AAN9M036"/>
<organism evidence="1 2">
    <name type="scientific">Canavalia gladiata</name>
    <name type="common">Sword bean</name>
    <name type="synonym">Dolichos gladiatus</name>
    <dbReference type="NCBI Taxonomy" id="3824"/>
    <lineage>
        <taxon>Eukaryota</taxon>
        <taxon>Viridiplantae</taxon>
        <taxon>Streptophyta</taxon>
        <taxon>Embryophyta</taxon>
        <taxon>Tracheophyta</taxon>
        <taxon>Spermatophyta</taxon>
        <taxon>Magnoliopsida</taxon>
        <taxon>eudicotyledons</taxon>
        <taxon>Gunneridae</taxon>
        <taxon>Pentapetalae</taxon>
        <taxon>rosids</taxon>
        <taxon>fabids</taxon>
        <taxon>Fabales</taxon>
        <taxon>Fabaceae</taxon>
        <taxon>Papilionoideae</taxon>
        <taxon>50 kb inversion clade</taxon>
        <taxon>NPAAA clade</taxon>
        <taxon>indigoferoid/millettioid clade</taxon>
        <taxon>Phaseoleae</taxon>
        <taxon>Canavalia</taxon>
    </lineage>
</organism>
<protein>
    <submittedName>
        <fullName evidence="1">Uncharacterized protein</fullName>
    </submittedName>
</protein>
<name>A0AAN9M036_CANGL</name>
<keyword evidence="2" id="KW-1185">Reference proteome</keyword>
<proteinExistence type="predicted"/>
<accession>A0AAN9M036</accession>
<reference evidence="1 2" key="1">
    <citation type="submission" date="2024-01" db="EMBL/GenBank/DDBJ databases">
        <title>The genomes of 5 underutilized Papilionoideae crops provide insights into root nodulation and disease resistanc.</title>
        <authorList>
            <person name="Jiang F."/>
        </authorList>
    </citation>
    <scope>NUCLEOTIDE SEQUENCE [LARGE SCALE GENOMIC DNA]</scope>
    <source>
        <strain evidence="1">LVBAO_FW01</strain>
        <tissue evidence="1">Leaves</tissue>
    </source>
</reference>
<evidence type="ECO:0000313" key="2">
    <source>
        <dbReference type="Proteomes" id="UP001367508"/>
    </source>
</evidence>
<evidence type="ECO:0000313" key="1">
    <source>
        <dbReference type="EMBL" id="KAK7345645.1"/>
    </source>
</evidence>
<dbReference type="Proteomes" id="UP001367508">
    <property type="component" value="Unassembled WGS sequence"/>
</dbReference>
<dbReference type="EMBL" id="JAYMYQ010000003">
    <property type="protein sequence ID" value="KAK7345645.1"/>
    <property type="molecule type" value="Genomic_DNA"/>
</dbReference>
<gene>
    <name evidence="1" type="ORF">VNO77_16253</name>
</gene>
<comment type="caution">
    <text evidence="1">The sequence shown here is derived from an EMBL/GenBank/DDBJ whole genome shotgun (WGS) entry which is preliminary data.</text>
</comment>
<sequence>MRGDLPKVLEKLRIFGGKGISWDIDEHQGETEKNSQHSGFRQGRRKNWRIEILNWCRDVIESPQTVAPSFCYTIIWKDHPSGWVCENPSSLYGARMINWPFSRRVIEEERMENLTEAFRCVTYGWASGSPVAGDFLCPGFDSYLQLFPFFFLS</sequence>